<protein>
    <submittedName>
        <fullName evidence="1">Uncharacterized protein</fullName>
    </submittedName>
</protein>
<name>A0A5B7IF54_PORTR</name>
<keyword evidence="2" id="KW-1185">Reference proteome</keyword>
<evidence type="ECO:0000313" key="1">
    <source>
        <dbReference type="EMBL" id="MPC80197.1"/>
    </source>
</evidence>
<evidence type="ECO:0000313" key="2">
    <source>
        <dbReference type="Proteomes" id="UP000324222"/>
    </source>
</evidence>
<dbReference type="AlphaFoldDB" id="A0A5B7IF54"/>
<organism evidence="1 2">
    <name type="scientific">Portunus trituberculatus</name>
    <name type="common">Swimming crab</name>
    <name type="synonym">Neptunus trituberculatus</name>
    <dbReference type="NCBI Taxonomy" id="210409"/>
    <lineage>
        <taxon>Eukaryota</taxon>
        <taxon>Metazoa</taxon>
        <taxon>Ecdysozoa</taxon>
        <taxon>Arthropoda</taxon>
        <taxon>Crustacea</taxon>
        <taxon>Multicrustacea</taxon>
        <taxon>Malacostraca</taxon>
        <taxon>Eumalacostraca</taxon>
        <taxon>Eucarida</taxon>
        <taxon>Decapoda</taxon>
        <taxon>Pleocyemata</taxon>
        <taxon>Brachyura</taxon>
        <taxon>Eubrachyura</taxon>
        <taxon>Portunoidea</taxon>
        <taxon>Portunidae</taxon>
        <taxon>Portuninae</taxon>
        <taxon>Portunus</taxon>
    </lineage>
</organism>
<accession>A0A5B7IF54</accession>
<dbReference type="Proteomes" id="UP000324222">
    <property type="component" value="Unassembled WGS sequence"/>
</dbReference>
<proteinExistence type="predicted"/>
<sequence>MLHFRNELSDKWMEFDQDTSILSCLTQRDGK</sequence>
<gene>
    <name evidence="1" type="ORF">E2C01_074769</name>
</gene>
<comment type="caution">
    <text evidence="1">The sequence shown here is derived from an EMBL/GenBank/DDBJ whole genome shotgun (WGS) entry which is preliminary data.</text>
</comment>
<reference evidence="1 2" key="1">
    <citation type="submission" date="2019-05" db="EMBL/GenBank/DDBJ databases">
        <title>Another draft genome of Portunus trituberculatus and its Hox gene families provides insights of decapod evolution.</title>
        <authorList>
            <person name="Jeong J.-H."/>
            <person name="Song I."/>
            <person name="Kim S."/>
            <person name="Choi T."/>
            <person name="Kim D."/>
            <person name="Ryu S."/>
            <person name="Kim W."/>
        </authorList>
    </citation>
    <scope>NUCLEOTIDE SEQUENCE [LARGE SCALE GENOMIC DNA]</scope>
    <source>
        <tissue evidence="1">Muscle</tissue>
    </source>
</reference>
<dbReference type="EMBL" id="VSRR010053347">
    <property type="protein sequence ID" value="MPC80197.1"/>
    <property type="molecule type" value="Genomic_DNA"/>
</dbReference>